<gene>
    <name evidence="1" type="ORF">EDD65_11287</name>
</gene>
<proteinExistence type="predicted"/>
<evidence type="ECO:0000313" key="2">
    <source>
        <dbReference type="Proteomes" id="UP000294567"/>
    </source>
</evidence>
<dbReference type="RefSeq" id="WP_202690523.1">
    <property type="nucleotide sequence ID" value="NZ_CP068564.1"/>
</dbReference>
<organism evidence="1 2">
    <name type="scientific">Keratinibaculum paraultunense</name>
    <dbReference type="NCBI Taxonomy" id="1278232"/>
    <lineage>
        <taxon>Bacteria</taxon>
        <taxon>Bacillati</taxon>
        <taxon>Bacillota</taxon>
        <taxon>Tissierellia</taxon>
        <taxon>Tissierellales</taxon>
        <taxon>Tepidimicrobiaceae</taxon>
        <taxon>Keratinibaculum</taxon>
    </lineage>
</organism>
<dbReference type="Proteomes" id="UP000294567">
    <property type="component" value="Unassembled WGS sequence"/>
</dbReference>
<evidence type="ECO:0000313" key="1">
    <source>
        <dbReference type="EMBL" id="TCS87129.1"/>
    </source>
</evidence>
<keyword evidence="2" id="KW-1185">Reference proteome</keyword>
<dbReference type="EMBL" id="SMAE01000012">
    <property type="protein sequence ID" value="TCS87129.1"/>
    <property type="molecule type" value="Genomic_DNA"/>
</dbReference>
<sequence length="114" mass="13689">MDKYGISRVWNYGKCPKKYQRFDKYEPEKFELIKINDDFIEPLLPEFQCICCYWHTLKCPGMNLAYCGITLIPPESVDSFISIFNKHYKEPYNEIIALFEKTKIRDKYVIHYGI</sequence>
<protein>
    <submittedName>
        <fullName evidence="1">Uncharacterized protein</fullName>
    </submittedName>
</protein>
<comment type="caution">
    <text evidence="1">The sequence shown here is derived from an EMBL/GenBank/DDBJ whole genome shotgun (WGS) entry which is preliminary data.</text>
</comment>
<name>A0A4R3KQJ2_9FIRM</name>
<reference evidence="1 2" key="1">
    <citation type="submission" date="2019-03" db="EMBL/GenBank/DDBJ databases">
        <title>Genomic Encyclopedia of Type Strains, Phase IV (KMG-IV): sequencing the most valuable type-strain genomes for metagenomic binning, comparative biology and taxonomic classification.</title>
        <authorList>
            <person name="Goeker M."/>
        </authorList>
    </citation>
    <scope>NUCLEOTIDE SEQUENCE [LARGE SCALE GENOMIC DNA]</scope>
    <source>
        <strain evidence="1 2">DSM 26752</strain>
    </source>
</reference>
<accession>A0A4R3KQJ2</accession>
<dbReference type="AlphaFoldDB" id="A0A4R3KQJ2"/>